<evidence type="ECO:0000313" key="5">
    <source>
        <dbReference type="Proteomes" id="UP001596978"/>
    </source>
</evidence>
<keyword evidence="1" id="KW-0998">Cell outer membrane</keyword>
<dbReference type="Proteomes" id="UP001596978">
    <property type="component" value="Unassembled WGS sequence"/>
</dbReference>
<proteinExistence type="predicted"/>
<accession>A0ABW3CXH8</accession>
<protein>
    <submittedName>
        <fullName evidence="4">OstA-like protein</fullName>
    </submittedName>
</protein>
<dbReference type="RefSeq" id="WP_386404105.1">
    <property type="nucleotide sequence ID" value="NZ_JBHTJH010000004.1"/>
</dbReference>
<dbReference type="PANTHER" id="PTHR30189">
    <property type="entry name" value="LPS-ASSEMBLY PROTEIN"/>
    <property type="match status" value="1"/>
</dbReference>
<dbReference type="InterPro" id="IPR005653">
    <property type="entry name" value="OstA-like_N"/>
</dbReference>
<name>A0ABW3CXH8_9FLAO</name>
<feature type="region of interest" description="Disordered" evidence="2">
    <location>
        <begin position="512"/>
        <end position="533"/>
    </location>
</feature>
<comment type="caution">
    <text evidence="4">The sequence shown here is derived from an EMBL/GenBank/DDBJ whole genome shotgun (WGS) entry which is preliminary data.</text>
</comment>
<feature type="domain" description="Organic solvent tolerance-like N-terminal" evidence="3">
    <location>
        <begin position="25"/>
        <end position="172"/>
    </location>
</feature>
<evidence type="ECO:0000256" key="2">
    <source>
        <dbReference type="SAM" id="MobiDB-lite"/>
    </source>
</evidence>
<dbReference type="EMBL" id="JBHTJH010000004">
    <property type="protein sequence ID" value="MFD0861318.1"/>
    <property type="molecule type" value="Genomic_DNA"/>
</dbReference>
<dbReference type="PANTHER" id="PTHR30189:SF1">
    <property type="entry name" value="LPS-ASSEMBLY PROTEIN LPTD"/>
    <property type="match status" value="1"/>
</dbReference>
<dbReference type="Gene3D" id="2.60.450.10">
    <property type="entry name" value="Lipopolysaccharide (LPS) transport protein A like domain"/>
    <property type="match status" value="3"/>
</dbReference>
<evidence type="ECO:0000259" key="3">
    <source>
        <dbReference type="Pfam" id="PF13100"/>
    </source>
</evidence>
<keyword evidence="1" id="KW-0472">Membrane</keyword>
<gene>
    <name evidence="4" type="ORF">ACFQ1M_03795</name>
</gene>
<evidence type="ECO:0000256" key="1">
    <source>
        <dbReference type="ARBA" id="ARBA00023237"/>
    </source>
</evidence>
<dbReference type="Pfam" id="PF13100">
    <property type="entry name" value="OstA_2"/>
    <property type="match status" value="1"/>
</dbReference>
<evidence type="ECO:0000313" key="4">
    <source>
        <dbReference type="EMBL" id="MFD0861318.1"/>
    </source>
</evidence>
<dbReference type="InterPro" id="IPR050218">
    <property type="entry name" value="LptD"/>
</dbReference>
<organism evidence="4 5">
    <name type="scientific">Sungkyunkwania multivorans</name>
    <dbReference type="NCBI Taxonomy" id="1173618"/>
    <lineage>
        <taxon>Bacteria</taxon>
        <taxon>Pseudomonadati</taxon>
        <taxon>Bacteroidota</taxon>
        <taxon>Flavobacteriia</taxon>
        <taxon>Flavobacteriales</taxon>
        <taxon>Flavobacteriaceae</taxon>
        <taxon>Sungkyunkwania</taxon>
    </lineage>
</organism>
<keyword evidence="5" id="KW-1185">Reference proteome</keyword>
<sequence>MLISITCFAQEQKAIQIKSAGGYDRNEERFPDSDILSSKGGTRVHLFHEGVDVWSDRAIFKRKDNFFRAYGNVILKQGDTVTMNSAYVEYDGDTKMAISRENVRLQTPEQTLTTDTLYFDRNIQQAYYNNKGVVRDSATTLTSDKGRYFMESKKYQFVSDVEVVNPEYTLNSAQLDYYTTSKHAYMYGPSTIVGAEYDIYCERGFYNTVSENGFFVKNSTINYNNREIKGDSLYFDNPTNFASATNNIKITDTINNSIIRGHYAEIYKAKDSAFITKRAVAINLIEKDSMYIHGDILMVTGPEDDRIIRGFKNVKFYKQDMSGKCDSIHVNQKTGLTQLIRRPILWSGENQMTGDTIHLISDVKTEKLDSLKVINNSFVIQKDSLSENGYNQIKGLNLYGKFEDNELRTVDVIKNTEVIYYMYSDDDEFIGIDKTVCSKINFVIGDEGIEDMTFFTQPDGDIYPDSELPKNARRLRGFVWYGDERIRTKDDIFDEDDNNIKLPTIYGVDQPFDFESTNDETDPDKAPALPIKKDEKGFLEKQKRLKSRSDLKRKKEQ</sequence>
<reference evidence="5" key="1">
    <citation type="journal article" date="2019" name="Int. J. Syst. Evol. Microbiol.">
        <title>The Global Catalogue of Microorganisms (GCM) 10K type strain sequencing project: providing services to taxonomists for standard genome sequencing and annotation.</title>
        <authorList>
            <consortium name="The Broad Institute Genomics Platform"/>
            <consortium name="The Broad Institute Genome Sequencing Center for Infectious Disease"/>
            <person name="Wu L."/>
            <person name="Ma J."/>
        </authorList>
    </citation>
    <scope>NUCLEOTIDE SEQUENCE [LARGE SCALE GENOMIC DNA]</scope>
    <source>
        <strain evidence="5">CCUG 62952</strain>
    </source>
</reference>